<dbReference type="SUPFAM" id="SSF103473">
    <property type="entry name" value="MFS general substrate transporter"/>
    <property type="match status" value="1"/>
</dbReference>
<evidence type="ECO:0000313" key="4">
    <source>
        <dbReference type="Proteomes" id="UP000621540"/>
    </source>
</evidence>
<feature type="transmembrane region" description="Helical" evidence="2">
    <location>
        <begin position="289"/>
        <end position="317"/>
    </location>
</feature>
<feature type="transmembrane region" description="Helical" evidence="2">
    <location>
        <begin position="257"/>
        <end position="277"/>
    </location>
</feature>
<name>A0ABR7I7L5_9FIRM</name>
<gene>
    <name evidence="3" type="ORF">H8Z76_02675</name>
</gene>
<feature type="transmembrane region" description="Helical" evidence="2">
    <location>
        <begin position="343"/>
        <end position="367"/>
    </location>
</feature>
<dbReference type="InterPro" id="IPR011701">
    <property type="entry name" value="MFS"/>
</dbReference>
<sequence>MRKFNIKTQIHSLYVLTTVSYFQIAGASWVALLALRGFSLLEIGMIESIFHVVSSCFEIPSGVVADVFGRKKTMVLSRLVNLVSSIFMIVSVDFWTVAFAIALNAISYNLESGTREALAYDSLKSVRQEEKYNRFASMEMMLYRITNSAATLCAGLALGLGYKKAYAADIFFCLIAVGIACSLKEVQIETTPVGNLQADSRKKGDRLKSVIRESWHFLTMNQRARRIMILNAVIGAISTLVLFFLQAKLPMAGLDKAFLGPALFVMGLGAALGSKVVEYFPKWRYGKYLILSGMGVLFAFGMSFSGNPFLMICGGFIGAFSDDFLEVRTDVILNDMIPSEQRATLISVNSFMFSLVMIVLSTVMGGIM</sequence>
<dbReference type="PANTHER" id="PTHR23530">
    <property type="entry name" value="TRANSPORT PROTEIN-RELATED"/>
    <property type="match status" value="1"/>
</dbReference>
<keyword evidence="4" id="KW-1185">Reference proteome</keyword>
<dbReference type="EMBL" id="JACOQH010000002">
    <property type="protein sequence ID" value="MBC5752936.1"/>
    <property type="molecule type" value="Genomic_DNA"/>
</dbReference>
<evidence type="ECO:0000256" key="1">
    <source>
        <dbReference type="ARBA" id="ARBA00004651"/>
    </source>
</evidence>
<feature type="transmembrane region" description="Helical" evidence="2">
    <location>
        <begin position="227"/>
        <end position="245"/>
    </location>
</feature>
<feature type="transmembrane region" description="Helical" evidence="2">
    <location>
        <begin position="12"/>
        <end position="35"/>
    </location>
</feature>
<dbReference type="Proteomes" id="UP000621540">
    <property type="component" value="Unassembled WGS sequence"/>
</dbReference>
<dbReference type="Pfam" id="PF07690">
    <property type="entry name" value="MFS_1"/>
    <property type="match status" value="1"/>
</dbReference>
<organism evidence="3 4">
    <name type="scientific">Roseburia yibonii</name>
    <dbReference type="NCBI Taxonomy" id="2763063"/>
    <lineage>
        <taxon>Bacteria</taxon>
        <taxon>Bacillati</taxon>
        <taxon>Bacillota</taxon>
        <taxon>Clostridia</taxon>
        <taxon>Lachnospirales</taxon>
        <taxon>Lachnospiraceae</taxon>
        <taxon>Roseburia</taxon>
    </lineage>
</organism>
<comment type="caution">
    <text evidence="3">The sequence shown here is derived from an EMBL/GenBank/DDBJ whole genome shotgun (WGS) entry which is preliminary data.</text>
</comment>
<keyword evidence="2" id="KW-1133">Transmembrane helix</keyword>
<evidence type="ECO:0000256" key="2">
    <source>
        <dbReference type="SAM" id="Phobius"/>
    </source>
</evidence>
<dbReference type="InterPro" id="IPR053160">
    <property type="entry name" value="MFS_DHA3_Transporter"/>
</dbReference>
<protein>
    <submittedName>
        <fullName evidence="3">MFS transporter</fullName>
    </submittedName>
</protein>
<keyword evidence="2" id="KW-0472">Membrane</keyword>
<keyword evidence="2" id="KW-0812">Transmembrane</keyword>
<reference evidence="3 4" key="1">
    <citation type="submission" date="2020-08" db="EMBL/GenBank/DDBJ databases">
        <title>Genome public.</title>
        <authorList>
            <person name="Liu C."/>
            <person name="Sun Q."/>
        </authorList>
    </citation>
    <scope>NUCLEOTIDE SEQUENCE [LARGE SCALE GENOMIC DNA]</scope>
    <source>
        <strain evidence="3 4">BX0805</strain>
    </source>
</reference>
<dbReference type="Gene3D" id="1.20.1250.20">
    <property type="entry name" value="MFS general substrate transporter like domains"/>
    <property type="match status" value="1"/>
</dbReference>
<feature type="transmembrane region" description="Helical" evidence="2">
    <location>
        <begin position="141"/>
        <end position="160"/>
    </location>
</feature>
<comment type="subcellular location">
    <subcellularLocation>
        <location evidence="1">Cell membrane</location>
        <topology evidence="1">Multi-pass membrane protein</topology>
    </subcellularLocation>
</comment>
<dbReference type="RefSeq" id="WP_186981585.1">
    <property type="nucleotide sequence ID" value="NZ_JACOQH010000002.1"/>
</dbReference>
<accession>A0ABR7I7L5</accession>
<evidence type="ECO:0000313" key="3">
    <source>
        <dbReference type="EMBL" id="MBC5752936.1"/>
    </source>
</evidence>
<feature type="transmembrane region" description="Helical" evidence="2">
    <location>
        <begin position="82"/>
        <end position="106"/>
    </location>
</feature>
<dbReference type="InterPro" id="IPR036259">
    <property type="entry name" value="MFS_trans_sf"/>
</dbReference>
<dbReference type="PANTHER" id="PTHR23530:SF1">
    <property type="entry name" value="PERMEASE, MAJOR FACILITATOR SUPERFAMILY-RELATED"/>
    <property type="match status" value="1"/>
</dbReference>
<proteinExistence type="predicted"/>